<accession>A0AAN0RKZ3</accession>
<dbReference type="EMBL" id="CP003984">
    <property type="protein sequence ID" value="AII88191.1"/>
    <property type="molecule type" value="Genomic_DNA"/>
</dbReference>
<evidence type="ECO:0000313" key="1">
    <source>
        <dbReference type="EMBL" id="AII88191.1"/>
    </source>
</evidence>
<dbReference type="KEGG" id="ptp:RCA23_c26750"/>
<reference evidence="1 2" key="1">
    <citation type="journal article" date="2014" name="ISME J.">
        <title>Adaptation of an abundant Roseobacter RCA organism to pelagic systems revealed by genomic and transcriptomic analyses.</title>
        <authorList>
            <person name="Voget S."/>
            <person name="Wemheuer B."/>
            <person name="Brinkhoff T."/>
            <person name="Vollmers J."/>
            <person name="Dietrich S."/>
            <person name="Giebel H.A."/>
            <person name="Beardsley C."/>
            <person name="Sardemann C."/>
            <person name="Bakenhus I."/>
            <person name="Billerbeck S."/>
            <person name="Daniel R."/>
            <person name="Simon M."/>
        </authorList>
    </citation>
    <scope>NUCLEOTIDE SEQUENCE [LARGE SCALE GENOMIC DNA]</scope>
    <source>
        <strain evidence="1 2">RCA23</strain>
    </source>
</reference>
<dbReference type="AlphaFoldDB" id="A0AAN0RKZ3"/>
<gene>
    <name evidence="1" type="ORF">RCA23_c26750</name>
</gene>
<sequence length="66" mass="7958">MKPQFVQSDLMLADEVDARIPYSRAHLYRLEDQGEFPKRRRIGPNRVAWIRTEVEQWLAKRMEELS</sequence>
<dbReference type="Gene3D" id="1.10.238.160">
    <property type="match status" value="1"/>
</dbReference>
<keyword evidence="2" id="KW-1185">Reference proteome</keyword>
<protein>
    <submittedName>
        <fullName evidence="1">Prophage regulatory protein</fullName>
    </submittedName>
</protein>
<proteinExistence type="predicted"/>
<dbReference type="Proteomes" id="UP000028680">
    <property type="component" value="Chromosome"/>
</dbReference>
<dbReference type="RefSeq" id="WP_044050777.1">
    <property type="nucleotide sequence ID" value="NZ_CP003984.1"/>
</dbReference>
<organism evidence="1 2">
    <name type="scientific">Planktomarina temperata RCA23</name>
    <dbReference type="NCBI Taxonomy" id="666509"/>
    <lineage>
        <taxon>Bacteria</taxon>
        <taxon>Pseudomonadati</taxon>
        <taxon>Pseudomonadota</taxon>
        <taxon>Alphaproteobacteria</taxon>
        <taxon>Rhodobacterales</taxon>
        <taxon>Paracoccaceae</taxon>
        <taxon>Planktomarina</taxon>
    </lineage>
</organism>
<evidence type="ECO:0000313" key="2">
    <source>
        <dbReference type="Proteomes" id="UP000028680"/>
    </source>
</evidence>
<name>A0AAN0RKZ3_9RHOB</name>
<dbReference type="Pfam" id="PF05930">
    <property type="entry name" value="Phage_AlpA"/>
    <property type="match status" value="1"/>
</dbReference>
<dbReference type="InterPro" id="IPR010260">
    <property type="entry name" value="AlpA"/>
</dbReference>